<evidence type="ECO:0000313" key="2">
    <source>
        <dbReference type="Proteomes" id="UP000624701"/>
    </source>
</evidence>
<dbReference type="Proteomes" id="UP000624701">
    <property type="component" value="Unassembled WGS sequence"/>
</dbReference>
<dbReference type="PROSITE" id="PS51257">
    <property type="entry name" value="PROKAR_LIPOPROTEIN"/>
    <property type="match status" value="1"/>
</dbReference>
<sequence>MKKIIIPLFVFFLVGCGNDPLPKPRAFLRLDYPTPIYNRIDIPVPFSFEKNTLSKAISKIKTENKGTSYSVDLEYPKLKGTIYLTYKKVTDTNLKSLLRDAQNLTQKHTQKADEIQSEFFEYPKKNVYGMFYEVGGNAASQSQFYATDSTNHFLSGSLYFYAKPNYDSIYPAAIYLRNDIKRVMESLEWKN</sequence>
<comment type="caution">
    <text evidence="1">The sequence shown here is derived from an EMBL/GenBank/DDBJ whole genome shotgun (WGS) entry which is preliminary data.</text>
</comment>
<keyword evidence="1" id="KW-0449">Lipoprotein</keyword>
<evidence type="ECO:0000313" key="1">
    <source>
        <dbReference type="EMBL" id="GGI56525.1"/>
    </source>
</evidence>
<dbReference type="NCBIfam" id="TIGR03512">
    <property type="entry name" value="GldD_lipo"/>
    <property type="match status" value="1"/>
</dbReference>
<proteinExistence type="predicted"/>
<accession>A0ABQ2BXE5</accession>
<dbReference type="EMBL" id="BMDQ01000001">
    <property type="protein sequence ID" value="GGI56525.1"/>
    <property type="molecule type" value="Genomic_DNA"/>
</dbReference>
<dbReference type="Pfam" id="PF25593">
    <property type="entry name" value="GldD_lipo"/>
    <property type="match status" value="1"/>
</dbReference>
<reference evidence="2" key="1">
    <citation type="journal article" date="2019" name="Int. J. Syst. Evol. Microbiol.">
        <title>The Global Catalogue of Microorganisms (GCM) 10K type strain sequencing project: providing services to taxonomists for standard genome sequencing and annotation.</title>
        <authorList>
            <consortium name="The Broad Institute Genomics Platform"/>
            <consortium name="The Broad Institute Genome Sequencing Center for Infectious Disease"/>
            <person name="Wu L."/>
            <person name="Ma J."/>
        </authorList>
    </citation>
    <scope>NUCLEOTIDE SEQUENCE [LARGE SCALE GENOMIC DNA]</scope>
    <source>
        <strain evidence="2">CCM 8681</strain>
    </source>
</reference>
<name>A0ABQ2BXE5_9FLAO</name>
<gene>
    <name evidence="1" type="primary">gldD</name>
    <name evidence="1" type="ORF">GCM10011444_08340</name>
</gene>
<protein>
    <submittedName>
        <fullName evidence="1">Gliding motility lipoprotein GldD</fullName>
    </submittedName>
</protein>
<dbReference type="InterPro" id="IPR019850">
    <property type="entry name" value="GldD-like"/>
</dbReference>
<keyword evidence="2" id="KW-1185">Reference proteome</keyword>
<organism evidence="1 2">
    <name type="scientific">Winogradskyella haliclonae</name>
    <dbReference type="NCBI Taxonomy" id="2048558"/>
    <lineage>
        <taxon>Bacteria</taxon>
        <taxon>Pseudomonadati</taxon>
        <taxon>Bacteroidota</taxon>
        <taxon>Flavobacteriia</taxon>
        <taxon>Flavobacteriales</taxon>
        <taxon>Flavobacteriaceae</taxon>
        <taxon>Winogradskyella</taxon>
    </lineage>
</organism>
<dbReference type="RefSeq" id="WP_188373438.1">
    <property type="nucleotide sequence ID" value="NZ_BMDQ01000001.1"/>
</dbReference>